<evidence type="ECO:0000313" key="1">
    <source>
        <dbReference type="EMBL" id="ACJ83447.1"/>
    </source>
</evidence>
<proteinExistence type="evidence at transcript level"/>
<protein>
    <submittedName>
        <fullName evidence="1">Uncharacterized protein</fullName>
    </submittedName>
</protein>
<dbReference type="AlphaFoldDB" id="B7FFM8"/>
<name>B7FFM8_MEDTR</name>
<reference evidence="1" key="1">
    <citation type="submission" date="2008-12" db="EMBL/GenBank/DDBJ databases">
        <title>Medicago truncatula full length cdna cloning project.</title>
        <authorList>
            <person name="Moskal W."/>
            <person name="Chan A."/>
            <person name="Cheung F."/>
            <person name="Xiao Y."/>
            <person name="Town C.D."/>
        </authorList>
    </citation>
    <scope>NUCLEOTIDE SEQUENCE</scope>
</reference>
<dbReference type="EMBL" id="BT050778">
    <property type="protein sequence ID" value="ACJ83447.1"/>
    <property type="molecule type" value="mRNA"/>
</dbReference>
<organism evidence="1">
    <name type="scientific">Medicago truncatula</name>
    <name type="common">Barrel medic</name>
    <name type="synonym">Medicago tribuloides</name>
    <dbReference type="NCBI Taxonomy" id="3880"/>
    <lineage>
        <taxon>Eukaryota</taxon>
        <taxon>Viridiplantae</taxon>
        <taxon>Streptophyta</taxon>
        <taxon>Embryophyta</taxon>
        <taxon>Tracheophyta</taxon>
        <taxon>Spermatophyta</taxon>
        <taxon>Magnoliopsida</taxon>
        <taxon>eudicotyledons</taxon>
        <taxon>Gunneridae</taxon>
        <taxon>Pentapetalae</taxon>
        <taxon>rosids</taxon>
        <taxon>fabids</taxon>
        <taxon>Fabales</taxon>
        <taxon>Fabaceae</taxon>
        <taxon>Papilionoideae</taxon>
        <taxon>50 kb inversion clade</taxon>
        <taxon>NPAAA clade</taxon>
        <taxon>Hologalegina</taxon>
        <taxon>IRL clade</taxon>
        <taxon>Trifolieae</taxon>
        <taxon>Medicago</taxon>
    </lineage>
</organism>
<accession>B7FFM8</accession>
<sequence>MYNRHNVLNVISFWKYHNVNCC</sequence>